<keyword evidence="1" id="KW-0812">Transmembrane</keyword>
<organism evidence="2">
    <name type="scientific">Aureoumbra lagunensis</name>
    <dbReference type="NCBI Taxonomy" id="44058"/>
    <lineage>
        <taxon>Eukaryota</taxon>
        <taxon>Sar</taxon>
        <taxon>Stramenopiles</taxon>
        <taxon>Ochrophyta</taxon>
        <taxon>Pelagophyceae</taxon>
        <taxon>Pelagomonadales</taxon>
        <taxon>Aureoumbra</taxon>
    </lineage>
</organism>
<protein>
    <submittedName>
        <fullName evidence="2">Uncharacterized protein</fullName>
    </submittedName>
</protein>
<evidence type="ECO:0000313" key="2">
    <source>
        <dbReference type="EMBL" id="CAE0368378.1"/>
    </source>
</evidence>
<dbReference type="EMBL" id="HBIJ01013486">
    <property type="protein sequence ID" value="CAE0368378.1"/>
    <property type="molecule type" value="Transcribed_RNA"/>
</dbReference>
<proteinExistence type="predicted"/>
<accession>A0A7S3JXH1</accession>
<sequence>MAETFTPRQHRINIREAMGGRWSDRYRYEREAFYFNGVLTASCCSYAIVVGIPGIAFTRRPIENYPPPSTCCGLGRRFPCHWPPRELAIGNLVAFLAEAFVVMVSIGFYITYHRWYYMSMAILNFLFALVCAIAAKEIYEPQYKLRRFLHNVLGEDAANI</sequence>
<gene>
    <name evidence="2" type="ORF">ALAG00032_LOCUS9141</name>
</gene>
<feature type="transmembrane region" description="Helical" evidence="1">
    <location>
        <begin position="87"/>
        <end position="110"/>
    </location>
</feature>
<reference evidence="2" key="1">
    <citation type="submission" date="2021-01" db="EMBL/GenBank/DDBJ databases">
        <authorList>
            <person name="Corre E."/>
            <person name="Pelletier E."/>
            <person name="Niang G."/>
            <person name="Scheremetjew M."/>
            <person name="Finn R."/>
            <person name="Kale V."/>
            <person name="Holt S."/>
            <person name="Cochrane G."/>
            <person name="Meng A."/>
            <person name="Brown T."/>
            <person name="Cohen L."/>
        </authorList>
    </citation>
    <scope>NUCLEOTIDE SEQUENCE</scope>
    <source>
        <strain evidence="2">CCMP1510</strain>
    </source>
</reference>
<dbReference type="AlphaFoldDB" id="A0A7S3JXH1"/>
<name>A0A7S3JXH1_9STRA</name>
<feature type="transmembrane region" description="Helical" evidence="1">
    <location>
        <begin position="116"/>
        <end position="139"/>
    </location>
</feature>
<keyword evidence="1" id="KW-1133">Transmembrane helix</keyword>
<feature type="transmembrane region" description="Helical" evidence="1">
    <location>
        <begin position="33"/>
        <end position="57"/>
    </location>
</feature>
<keyword evidence="1" id="KW-0472">Membrane</keyword>
<evidence type="ECO:0000256" key="1">
    <source>
        <dbReference type="SAM" id="Phobius"/>
    </source>
</evidence>